<keyword evidence="1" id="KW-0175">Coiled coil</keyword>
<evidence type="ECO:0000313" key="5">
    <source>
        <dbReference type="Proteomes" id="UP000004263"/>
    </source>
</evidence>
<gene>
    <name evidence="4" type="ORF">RED65_10239</name>
</gene>
<sequence>MLLRLSLIILPVLVSACAGPQLKDTKQIEMQAIEQAQSADVSIESVFERVRNIQTDARKEDLYFYSPNYMANGETAMTKAESALNANNQALAMTEALKAEAFFKRGLAIKPLALQQLDDVFRGMDMLRGLKANQYLASDFQDIQADIQETIELIEQGNTSELADEQKSLLNDIYELEIETLRVIFLRPVEIALESAEDVDADEFAAQSYAEAEKAMDRLEELIKQQPKQREQIKIDSQNAVRLAQHALHVAQAAKPLLRLDSKSAEKHILSIEQFLMRIGTALGEKDVTHLPLNSQSIALAQTAEILAKQAKSKLEQQLEQNRTQNENQQLQQRIKKLERLLEDAQNKARSNSVDPQPPTPAKSTQVNPDNNANKSVIVDTQTSESPKETNMNNKSAE</sequence>
<feature type="signal peptide" evidence="3">
    <location>
        <begin position="1"/>
        <end position="18"/>
    </location>
</feature>
<feature type="coiled-coil region" evidence="1">
    <location>
        <begin position="205"/>
        <end position="232"/>
    </location>
</feature>
<keyword evidence="3" id="KW-0732">Signal</keyword>
<evidence type="ECO:0000313" key="4">
    <source>
        <dbReference type="EMBL" id="EAT13764.1"/>
    </source>
</evidence>
<name>Q1N628_9GAMM</name>
<comment type="caution">
    <text evidence="4">The sequence shown here is derived from an EMBL/GenBank/DDBJ whole genome shotgun (WGS) entry which is preliminary data.</text>
</comment>
<accession>Q1N628</accession>
<dbReference type="RefSeq" id="WP_007017185.1">
    <property type="nucleotide sequence ID" value="NZ_CH724113.1"/>
</dbReference>
<dbReference type="OrthoDB" id="6222696at2"/>
<keyword evidence="5" id="KW-1185">Reference proteome</keyword>
<protein>
    <submittedName>
        <fullName evidence="4">Uncharacterized protein</fullName>
    </submittedName>
</protein>
<dbReference type="EMBL" id="AAQH01000001">
    <property type="protein sequence ID" value="EAT13764.1"/>
    <property type="molecule type" value="Genomic_DNA"/>
</dbReference>
<dbReference type="HOGENOM" id="CLU_691994_0_0_6"/>
<dbReference type="AlphaFoldDB" id="Q1N628"/>
<proteinExistence type="predicted"/>
<feature type="compositionally biased region" description="Polar residues" evidence="2">
    <location>
        <begin position="362"/>
        <end position="398"/>
    </location>
</feature>
<evidence type="ECO:0000256" key="1">
    <source>
        <dbReference type="SAM" id="Coils"/>
    </source>
</evidence>
<feature type="region of interest" description="Disordered" evidence="2">
    <location>
        <begin position="344"/>
        <end position="398"/>
    </location>
</feature>
<evidence type="ECO:0000256" key="2">
    <source>
        <dbReference type="SAM" id="MobiDB-lite"/>
    </source>
</evidence>
<dbReference type="PROSITE" id="PS51257">
    <property type="entry name" value="PROKAR_LIPOPROTEIN"/>
    <property type="match status" value="1"/>
</dbReference>
<reference evidence="4 5" key="1">
    <citation type="submission" date="2006-03" db="EMBL/GenBank/DDBJ databases">
        <authorList>
            <person name="Pinhassi J."/>
            <person name="Pedros-Alio C."/>
            <person name="Ferriera S."/>
            <person name="Johnson J."/>
            <person name="Kravitz S."/>
            <person name="Halpern A."/>
            <person name="Remington K."/>
            <person name="Beeson K."/>
            <person name="Tran B."/>
            <person name="Rogers Y.-H."/>
            <person name="Friedman R."/>
            <person name="Venter J.C."/>
        </authorList>
    </citation>
    <scope>NUCLEOTIDE SEQUENCE [LARGE SCALE GENOMIC DNA]</scope>
    <source>
        <strain evidence="4 5">RED65</strain>
    </source>
</reference>
<organism evidence="4 5">
    <name type="scientific">Bermanella marisrubri</name>
    <dbReference type="NCBI Taxonomy" id="207949"/>
    <lineage>
        <taxon>Bacteria</taxon>
        <taxon>Pseudomonadati</taxon>
        <taxon>Pseudomonadota</taxon>
        <taxon>Gammaproteobacteria</taxon>
        <taxon>Oceanospirillales</taxon>
        <taxon>Oceanospirillaceae</taxon>
        <taxon>Bermanella</taxon>
    </lineage>
</organism>
<feature type="chain" id="PRO_5004194885" evidence="3">
    <location>
        <begin position="19"/>
        <end position="398"/>
    </location>
</feature>
<dbReference type="Proteomes" id="UP000004263">
    <property type="component" value="Unassembled WGS sequence"/>
</dbReference>
<dbReference type="STRING" id="207949.RED65_10239"/>
<evidence type="ECO:0000256" key="3">
    <source>
        <dbReference type="SAM" id="SignalP"/>
    </source>
</evidence>